<sequence>MVFSYHSHSGQFCKHAAETLEANVLAAIELGFTHLGLSEHMPRYCDEHLYPEEKELGMTPADLEQQFDAYVQEARRVKAKYADKIHLVIGFETEMCRPESVADALHLMQKYSLSYCVGSVHHVNGVPIDFDEPTIARVEKQLGSTEALFVRYFELVKEMIEGIKPAVVGHFDLIRLLRPQQPLTERILAAADAAINAAVKHNCLFEINTAALRKGLQGPYPHADLALRIAQRGARFTISGDSHCPDFVATCYAALPAYLDALGVDAIWYLEADEGKPALAHLCTDWRRWFDTHCQQQDGKEGHVVATDNTGQTASK</sequence>
<evidence type="ECO:0000259" key="8">
    <source>
        <dbReference type="Pfam" id="PF02811"/>
    </source>
</evidence>
<protein>
    <recommendedName>
        <fullName evidence="3">histidinol-phosphatase</fullName>
        <ecNumber evidence="3">3.1.3.15</ecNumber>
    </recommendedName>
</protein>
<dbReference type="CDD" id="cd12110">
    <property type="entry name" value="PHP_HisPPase_Hisj_like"/>
    <property type="match status" value="1"/>
</dbReference>
<keyword evidence="4" id="KW-0028">Amino-acid biosynthesis</keyword>
<dbReference type="SUPFAM" id="SSF89550">
    <property type="entry name" value="PHP domain-like"/>
    <property type="match status" value="1"/>
</dbReference>
<dbReference type="PANTHER" id="PTHR21039:SF0">
    <property type="entry name" value="HISTIDINOL-PHOSPHATASE"/>
    <property type="match status" value="1"/>
</dbReference>
<comment type="pathway">
    <text evidence="1">Amino-acid biosynthesis; L-histidine biosynthesis; L-histidine from 5-phospho-alpha-D-ribose 1-diphosphate: step 8/9.</text>
</comment>
<dbReference type="PANTHER" id="PTHR21039">
    <property type="entry name" value="HISTIDINOL PHOSPHATASE-RELATED"/>
    <property type="match status" value="1"/>
</dbReference>
<dbReference type="EC" id="3.1.3.15" evidence="3"/>
<dbReference type="KEGG" id="sre:PTSG_06037"/>
<dbReference type="InterPro" id="IPR004013">
    <property type="entry name" value="PHP_dom"/>
</dbReference>
<dbReference type="UniPathway" id="UPA00031">
    <property type="reaction ID" value="UER00013"/>
</dbReference>
<dbReference type="STRING" id="946362.F2UDH8"/>
<accession>F2UDH8</accession>
<evidence type="ECO:0000256" key="2">
    <source>
        <dbReference type="ARBA" id="ARBA00009152"/>
    </source>
</evidence>
<keyword evidence="10" id="KW-1185">Reference proteome</keyword>
<organism evidence="10">
    <name type="scientific">Salpingoeca rosetta (strain ATCC 50818 / BSB-021)</name>
    <dbReference type="NCBI Taxonomy" id="946362"/>
    <lineage>
        <taxon>Eukaryota</taxon>
        <taxon>Choanoflagellata</taxon>
        <taxon>Craspedida</taxon>
        <taxon>Salpingoecidae</taxon>
        <taxon>Salpingoeca</taxon>
    </lineage>
</organism>
<reference evidence="9" key="1">
    <citation type="submission" date="2009-08" db="EMBL/GenBank/DDBJ databases">
        <title>Annotation of Salpingoeca rosetta.</title>
        <authorList>
            <consortium name="The Broad Institute Genome Sequencing Platform"/>
            <person name="Russ C."/>
            <person name="Cuomo C."/>
            <person name="Burger G."/>
            <person name="Gray M.W."/>
            <person name="Holland P.W.H."/>
            <person name="King N."/>
            <person name="Lang F.B.F."/>
            <person name="Roger A.J."/>
            <person name="Ruiz-Trillo I."/>
            <person name="Young S.K."/>
            <person name="Zeng Q."/>
            <person name="Gargeya S."/>
            <person name="Alvarado L."/>
            <person name="Berlin A."/>
            <person name="Chapman S.B."/>
            <person name="Chen Z."/>
            <person name="Freedman E."/>
            <person name="Gellesch M."/>
            <person name="Goldberg J."/>
            <person name="Griggs A."/>
            <person name="Gujja S."/>
            <person name="Heilman E."/>
            <person name="Heiman D."/>
            <person name="Howarth C."/>
            <person name="Mehta T."/>
            <person name="Neiman D."/>
            <person name="Pearson M."/>
            <person name="Roberts A."/>
            <person name="Saif S."/>
            <person name="Shea T."/>
            <person name="Shenoy N."/>
            <person name="Sisk P."/>
            <person name="Stolte C."/>
            <person name="Sykes S."/>
            <person name="White J."/>
            <person name="Yandava C."/>
            <person name="Haas B."/>
            <person name="Nusbaum C."/>
            <person name="Birren B."/>
        </authorList>
    </citation>
    <scope>NUCLEOTIDE SEQUENCE [LARGE SCALE GENOMIC DNA]</scope>
    <source>
        <strain evidence="9">ATCC 50818</strain>
    </source>
</reference>
<evidence type="ECO:0000256" key="1">
    <source>
        <dbReference type="ARBA" id="ARBA00004970"/>
    </source>
</evidence>
<comment type="similarity">
    <text evidence="2">Belongs to the PHP hydrolase family. HisK subfamily.</text>
</comment>
<dbReference type="GO" id="GO:0000105">
    <property type="term" value="P:L-histidine biosynthetic process"/>
    <property type="evidence" value="ECO:0007669"/>
    <property type="project" value="UniProtKB-UniPathway"/>
</dbReference>
<proteinExistence type="inferred from homology"/>
<evidence type="ECO:0000256" key="6">
    <source>
        <dbReference type="ARBA" id="ARBA00023102"/>
    </source>
</evidence>
<dbReference type="InterPro" id="IPR016195">
    <property type="entry name" value="Pol/histidinol_Pase-like"/>
</dbReference>
<evidence type="ECO:0000256" key="4">
    <source>
        <dbReference type="ARBA" id="ARBA00022605"/>
    </source>
</evidence>
<evidence type="ECO:0000256" key="5">
    <source>
        <dbReference type="ARBA" id="ARBA00022801"/>
    </source>
</evidence>
<feature type="domain" description="PHP" evidence="8">
    <location>
        <begin position="5"/>
        <end position="210"/>
    </location>
</feature>
<dbReference type="GO" id="GO:0004401">
    <property type="term" value="F:histidinol-phosphatase activity"/>
    <property type="evidence" value="ECO:0007669"/>
    <property type="project" value="UniProtKB-EC"/>
</dbReference>
<name>F2UDH8_SALR5</name>
<evidence type="ECO:0000313" key="10">
    <source>
        <dbReference type="Proteomes" id="UP000007799"/>
    </source>
</evidence>
<dbReference type="OMA" id="DYDRPMY"/>
<dbReference type="RefSeq" id="XP_004992930.1">
    <property type="nucleotide sequence ID" value="XM_004992873.1"/>
</dbReference>
<dbReference type="InParanoid" id="F2UDH8"/>
<evidence type="ECO:0000313" key="9">
    <source>
        <dbReference type="EMBL" id="EGD74673.1"/>
    </source>
</evidence>
<dbReference type="AlphaFoldDB" id="F2UDH8"/>
<dbReference type="eggNOG" id="ENOG502RXUQ">
    <property type="taxonomic scope" value="Eukaryota"/>
</dbReference>
<dbReference type="NCBIfam" id="TIGR01856">
    <property type="entry name" value="hisJ_fam"/>
    <property type="match status" value="1"/>
</dbReference>
<dbReference type="EMBL" id="GL832969">
    <property type="protein sequence ID" value="EGD74673.1"/>
    <property type="molecule type" value="Genomic_DNA"/>
</dbReference>
<evidence type="ECO:0000256" key="3">
    <source>
        <dbReference type="ARBA" id="ARBA00013085"/>
    </source>
</evidence>
<dbReference type="InterPro" id="IPR010140">
    <property type="entry name" value="Histidinol_P_phosphatase_HisJ"/>
</dbReference>
<comment type="catalytic activity">
    <reaction evidence="7">
        <text>L-histidinol phosphate + H2O = L-histidinol + phosphate</text>
        <dbReference type="Rhea" id="RHEA:14465"/>
        <dbReference type="ChEBI" id="CHEBI:15377"/>
        <dbReference type="ChEBI" id="CHEBI:43474"/>
        <dbReference type="ChEBI" id="CHEBI:57699"/>
        <dbReference type="ChEBI" id="CHEBI:57980"/>
        <dbReference type="EC" id="3.1.3.15"/>
    </reaction>
</comment>
<keyword evidence="5" id="KW-0378">Hydrolase</keyword>
<keyword evidence="6" id="KW-0368">Histidine biosynthesis</keyword>
<evidence type="ECO:0000256" key="7">
    <source>
        <dbReference type="ARBA" id="ARBA00049158"/>
    </source>
</evidence>
<dbReference type="GO" id="GO:0005737">
    <property type="term" value="C:cytoplasm"/>
    <property type="evidence" value="ECO:0007669"/>
    <property type="project" value="TreeGrafter"/>
</dbReference>
<dbReference type="OrthoDB" id="5957391at2759"/>
<dbReference type="GeneID" id="16073503"/>
<dbReference type="Proteomes" id="UP000007799">
    <property type="component" value="Unassembled WGS sequence"/>
</dbReference>
<dbReference type="Pfam" id="PF02811">
    <property type="entry name" value="PHP"/>
    <property type="match status" value="1"/>
</dbReference>
<gene>
    <name evidence="9" type="ORF">PTSG_06037</name>
</gene>
<dbReference type="Gene3D" id="3.20.20.140">
    <property type="entry name" value="Metal-dependent hydrolases"/>
    <property type="match status" value="1"/>
</dbReference>